<evidence type="ECO:0000256" key="10">
    <source>
        <dbReference type="RuleBase" id="RU000644"/>
    </source>
</evidence>
<dbReference type="PROSITE" id="PS51722">
    <property type="entry name" value="G_TR_2"/>
    <property type="match status" value="1"/>
</dbReference>
<dbReference type="Pfam" id="PF00009">
    <property type="entry name" value="GTP_EFTU"/>
    <property type="match status" value="1"/>
</dbReference>
<dbReference type="InterPro" id="IPR027417">
    <property type="entry name" value="P-loop_NTPase"/>
</dbReference>
<dbReference type="FunFam" id="3.40.50.10050:FF:000001">
    <property type="entry name" value="Translation initiation factor IF-2"/>
    <property type="match status" value="1"/>
</dbReference>
<evidence type="ECO:0000256" key="1">
    <source>
        <dbReference type="ARBA" id="ARBA00004496"/>
    </source>
</evidence>
<dbReference type="InterPro" id="IPR000795">
    <property type="entry name" value="T_Tr_GTP-bd_dom"/>
</dbReference>
<dbReference type="SUPFAM" id="SSF50447">
    <property type="entry name" value="Translation proteins"/>
    <property type="match status" value="2"/>
</dbReference>
<comment type="subcellular location">
    <subcellularLocation>
        <location evidence="1 9">Cytoplasm</location>
    </subcellularLocation>
</comment>
<dbReference type="Pfam" id="PF08364">
    <property type="entry name" value="IF2_assoc"/>
    <property type="match status" value="1"/>
</dbReference>
<organism evidence="13 14">
    <name type="scientific">Candidatus Mikella endobia</name>
    <dbReference type="NCBI Taxonomy" id="1778264"/>
    <lineage>
        <taxon>Bacteria</taxon>
        <taxon>Pseudomonadati</taxon>
        <taxon>Pseudomonadota</taxon>
        <taxon>Gammaproteobacteria</taxon>
        <taxon>Enterobacterales</taxon>
        <taxon>Enterobacteriaceae</taxon>
        <taxon>Candidatus Mikella</taxon>
    </lineage>
</organism>
<dbReference type="Gene3D" id="3.30.56.50">
    <property type="entry name" value="Putative DNA-binding domain, N-terminal subdomain of bacterial translation initiation factor IF2"/>
    <property type="match status" value="1"/>
</dbReference>
<dbReference type="Pfam" id="PF11987">
    <property type="entry name" value="IF-2"/>
    <property type="match status" value="1"/>
</dbReference>
<dbReference type="PATRIC" id="fig|1778264.3.peg.42"/>
<dbReference type="InterPro" id="IPR015760">
    <property type="entry name" value="TIF_IF2"/>
</dbReference>
<dbReference type="InterPro" id="IPR009061">
    <property type="entry name" value="DNA-bd_dom_put_sf"/>
</dbReference>
<dbReference type="InterPro" id="IPR005225">
    <property type="entry name" value="Small_GTP-bd"/>
</dbReference>
<evidence type="ECO:0000256" key="5">
    <source>
        <dbReference type="ARBA" id="ARBA00022540"/>
    </source>
</evidence>
<feature type="binding site" evidence="9">
    <location>
        <begin position="445"/>
        <end position="449"/>
    </location>
    <ligand>
        <name>GTP</name>
        <dbReference type="ChEBI" id="CHEBI:37565"/>
    </ligand>
</feature>
<evidence type="ECO:0000256" key="6">
    <source>
        <dbReference type="ARBA" id="ARBA00022741"/>
    </source>
</evidence>
<dbReference type="InterPro" id="IPR013575">
    <property type="entry name" value="IF2_assoc_dom_bac"/>
</dbReference>
<dbReference type="KEGG" id="cmik:PMARG_ME00046"/>
<dbReference type="OrthoDB" id="9811804at2"/>
<keyword evidence="5 9" id="KW-0396">Initiation factor</keyword>
<dbReference type="InterPro" id="IPR009000">
    <property type="entry name" value="Transl_B-barrel_sf"/>
</dbReference>
<dbReference type="NCBIfam" id="TIGR00231">
    <property type="entry name" value="small_GTP"/>
    <property type="match status" value="1"/>
</dbReference>
<dbReference type="FunFam" id="2.40.30.10:FF:000007">
    <property type="entry name" value="Translation initiation factor IF-2"/>
    <property type="match status" value="1"/>
</dbReference>
<feature type="binding site" evidence="9">
    <location>
        <begin position="499"/>
        <end position="502"/>
    </location>
    <ligand>
        <name>GTP</name>
        <dbReference type="ChEBI" id="CHEBI:37565"/>
    </ligand>
</feature>
<dbReference type="SUPFAM" id="SSF46955">
    <property type="entry name" value="Putative DNA-binding domain"/>
    <property type="match status" value="1"/>
</dbReference>
<feature type="region of interest" description="G-domain" evidence="9">
    <location>
        <begin position="393"/>
        <end position="541"/>
    </location>
</feature>
<dbReference type="CDD" id="cd01887">
    <property type="entry name" value="IF2_eIF5B"/>
    <property type="match status" value="1"/>
</dbReference>
<dbReference type="InterPro" id="IPR004161">
    <property type="entry name" value="EFTu-like_2"/>
</dbReference>
<protein>
    <recommendedName>
        <fullName evidence="3 9">Translation initiation factor IF-2</fullName>
    </recommendedName>
</protein>
<dbReference type="Pfam" id="PF04760">
    <property type="entry name" value="IF2_N"/>
    <property type="match status" value="1"/>
</dbReference>
<dbReference type="CDD" id="cd03702">
    <property type="entry name" value="IF2_mtIF2_II"/>
    <property type="match status" value="1"/>
</dbReference>
<feature type="region of interest" description="Disordered" evidence="11">
    <location>
        <begin position="92"/>
        <end position="184"/>
    </location>
</feature>
<dbReference type="NCBIfam" id="TIGR00487">
    <property type="entry name" value="IF-2"/>
    <property type="match status" value="1"/>
</dbReference>
<dbReference type="SUPFAM" id="SSF52540">
    <property type="entry name" value="P-loop containing nucleoside triphosphate hydrolases"/>
    <property type="match status" value="1"/>
</dbReference>
<evidence type="ECO:0000313" key="14">
    <source>
        <dbReference type="Proteomes" id="UP000095697"/>
    </source>
</evidence>
<evidence type="ECO:0000256" key="4">
    <source>
        <dbReference type="ARBA" id="ARBA00022490"/>
    </source>
</evidence>
<evidence type="ECO:0000256" key="9">
    <source>
        <dbReference type="HAMAP-Rule" id="MF_00100"/>
    </source>
</evidence>
<dbReference type="STRING" id="1778264.PMARG_ME00046"/>
<reference evidence="14" key="1">
    <citation type="submission" date="2016-01" db="EMBL/GenBank/DDBJ databases">
        <authorList>
            <person name="Husnik F."/>
        </authorList>
    </citation>
    <scope>NUCLEOTIDE SEQUENCE [LARGE SCALE GENOMIC DNA]</scope>
</reference>
<gene>
    <name evidence="9 13" type="primary">infB</name>
    <name evidence="13" type="ORF">PMARG_ME00046</name>
</gene>
<dbReference type="EMBL" id="LN999831">
    <property type="protein sequence ID" value="CUX95662.1"/>
    <property type="molecule type" value="Genomic_DNA"/>
</dbReference>
<dbReference type="Pfam" id="PF22042">
    <property type="entry name" value="EF-G_D2"/>
    <property type="match status" value="1"/>
</dbReference>
<dbReference type="InterPro" id="IPR053905">
    <property type="entry name" value="EF-G-like_DII"/>
</dbReference>
<dbReference type="FunFam" id="3.40.50.300:FF:000019">
    <property type="entry name" value="Translation initiation factor IF-2"/>
    <property type="match status" value="1"/>
</dbReference>
<feature type="compositionally biased region" description="Basic and acidic residues" evidence="11">
    <location>
        <begin position="106"/>
        <end position="166"/>
    </location>
</feature>
<dbReference type="InterPro" id="IPR000178">
    <property type="entry name" value="TF_IF2_bacterial-like"/>
</dbReference>
<comment type="similarity">
    <text evidence="2 9 10">Belongs to the TRAFAC class translation factor GTPase superfamily. Classic translation factor GTPase family. IF-2 subfamily.</text>
</comment>
<dbReference type="Gene3D" id="2.40.30.10">
    <property type="entry name" value="Translation factors"/>
    <property type="match status" value="2"/>
</dbReference>
<dbReference type="Gene3D" id="3.40.50.300">
    <property type="entry name" value="P-loop containing nucleotide triphosphate hydrolases"/>
    <property type="match status" value="1"/>
</dbReference>
<evidence type="ECO:0000256" key="8">
    <source>
        <dbReference type="ARBA" id="ARBA00023134"/>
    </source>
</evidence>
<evidence type="ECO:0000259" key="12">
    <source>
        <dbReference type="PROSITE" id="PS51722"/>
    </source>
</evidence>
<dbReference type="GO" id="GO:0097216">
    <property type="term" value="F:guanosine tetraphosphate binding"/>
    <property type="evidence" value="ECO:0007669"/>
    <property type="project" value="UniProtKB-ARBA"/>
</dbReference>
<keyword evidence="6 9" id="KW-0547">Nucleotide-binding</keyword>
<proteinExistence type="inferred from homology"/>
<keyword evidence="7 9" id="KW-0648">Protein biosynthesis</keyword>
<evidence type="ECO:0000256" key="11">
    <source>
        <dbReference type="SAM" id="MobiDB-lite"/>
    </source>
</evidence>
<keyword evidence="4 9" id="KW-0963">Cytoplasm</keyword>
<dbReference type="Proteomes" id="UP000095697">
    <property type="component" value="Chromosome I"/>
</dbReference>
<feature type="compositionally biased region" description="Polar residues" evidence="11">
    <location>
        <begin position="92"/>
        <end position="104"/>
    </location>
</feature>
<evidence type="ECO:0000256" key="2">
    <source>
        <dbReference type="ARBA" id="ARBA00007733"/>
    </source>
</evidence>
<dbReference type="FunFam" id="2.40.30.10:FF:000008">
    <property type="entry name" value="Translation initiation factor IF-2"/>
    <property type="match status" value="1"/>
</dbReference>
<comment type="function">
    <text evidence="9 10">One of the essential components for the initiation of protein synthesis. Protects formylmethionyl-tRNA from spontaneous hydrolysis and promotes its binding to the 30S ribosomal subunits. Also involved in the hydrolysis of GTP during the formation of the 70S ribosomal complex.</text>
</comment>
<evidence type="ECO:0000256" key="7">
    <source>
        <dbReference type="ARBA" id="ARBA00022917"/>
    </source>
</evidence>
<dbReference type="InterPro" id="IPR023115">
    <property type="entry name" value="TIF_IF2_dom3"/>
</dbReference>
<dbReference type="InterPro" id="IPR044145">
    <property type="entry name" value="IF2_II"/>
</dbReference>
<feature type="domain" description="Tr-type G" evidence="12">
    <location>
        <begin position="390"/>
        <end position="557"/>
    </location>
</feature>
<dbReference type="GO" id="GO:0003743">
    <property type="term" value="F:translation initiation factor activity"/>
    <property type="evidence" value="ECO:0007669"/>
    <property type="project" value="UniProtKB-UniRule"/>
</dbReference>
<dbReference type="Gene3D" id="3.40.50.10050">
    <property type="entry name" value="Translation initiation factor IF- 2, domain 3"/>
    <property type="match status" value="1"/>
</dbReference>
<name>A0A143WPL0_9ENTR</name>
<feature type="compositionally biased region" description="Basic and acidic residues" evidence="11">
    <location>
        <begin position="174"/>
        <end position="184"/>
    </location>
</feature>
<sequence>MTDITVTMKSLAAEIHIPVDNLIKQFANAGIDKTAVDSVTEIEKKIFFAYLNNRNIISNKLTWQRKIRSMLNIYTTEGKSKSIPIEFRRNRNYIQNNPNTQLYSQAEEKAQREAEEKAQREAEEKAQREAEEKAQREAEEKAQREAEEKAQREAEEKAQREAEEKALHKKDKNKRKELANFKRPVADEMHHKVEEKSYKQVDKKRRFAEKLGNNLNTASAEEVDIINYYNFNTSNYVLEAEEENDIKIEGDHRRTRVFNSSKKKISKLSALDSDREEARTVGSYHKNQRKKSTLLHRFNKPTQVVNRDVIIGETISVTELANKMALKVSQVIKTMMKLGAIATINQVIDQETAQLIAEEMGHNVILCSKNKLEESVMYERNTINPATTELRAPIVTIMGHVDHGKTSILDYIRTAKVAAGEVGGITQHLGTYQLKTEKGMITFLDTPGHAAFTAMRARGVQITDIIVLVVAADEGVMLQTIEAIQHAKVAKVPIVVAVNKIDKLESNPDIIKNELTKYDLLPEEWGGENQFVYVSAKTGSGIDKLLEAILLQAEILELKAINKGFASGVVIESCLDKGLGPVATVLVLEGTLNRGDVVLCGLEYGRVRAMRNEFGCDLKSAGPSVPVKILGLSGIPAVGDKVTVVRDEKKAREVAIYRQSKFREIKLARQQQSTLENMFSNFTKSEISELNIVLKSDVQGSAEAISNALENLSTEKIKVKIVGSGVGSITDTDVTLAATSNAILLGFNVRAENSVNQLLETKKIDIRYYSIIYDLINEVKKAMNCMLLPAYKQEIVGIAKVSDVFNSLKFGAIAGCIVTEGVVKCHNKIRILRKNVVIYEGEIDSLRHFKDNVNEVRNGMTCGIGVKNYNNIILGDIIEVFNSVEIKRTSV</sequence>
<dbReference type="RefSeq" id="WP_067568996.1">
    <property type="nucleotide sequence ID" value="NZ_LN999831.1"/>
</dbReference>
<accession>A0A143WPL0</accession>
<dbReference type="GO" id="GO:0003924">
    <property type="term" value="F:GTPase activity"/>
    <property type="evidence" value="ECO:0007669"/>
    <property type="project" value="UniProtKB-UniRule"/>
</dbReference>
<dbReference type="InterPro" id="IPR006847">
    <property type="entry name" value="IF2_N"/>
</dbReference>
<dbReference type="CDD" id="cd03692">
    <property type="entry name" value="mtIF2_IVc"/>
    <property type="match status" value="1"/>
</dbReference>
<dbReference type="SUPFAM" id="SSF52156">
    <property type="entry name" value="Initiation factor IF2/eIF5b, domain 3"/>
    <property type="match status" value="1"/>
</dbReference>
<evidence type="ECO:0000256" key="3">
    <source>
        <dbReference type="ARBA" id="ARBA00020675"/>
    </source>
</evidence>
<dbReference type="InterPro" id="IPR036925">
    <property type="entry name" value="TIF_IF2_dom3_sf"/>
</dbReference>
<dbReference type="PANTHER" id="PTHR43381">
    <property type="entry name" value="TRANSLATION INITIATION FACTOR IF-2-RELATED"/>
    <property type="match status" value="1"/>
</dbReference>
<keyword evidence="14" id="KW-1185">Reference proteome</keyword>
<dbReference type="HAMAP" id="MF_00100_B">
    <property type="entry name" value="IF_2_B"/>
    <property type="match status" value="1"/>
</dbReference>
<dbReference type="AlphaFoldDB" id="A0A143WPL0"/>
<keyword evidence="8 9" id="KW-0342">GTP-binding</keyword>
<evidence type="ECO:0000313" key="13">
    <source>
        <dbReference type="EMBL" id="CUX95662.1"/>
    </source>
</evidence>
<feature type="binding site" evidence="9">
    <location>
        <begin position="399"/>
        <end position="406"/>
    </location>
    <ligand>
        <name>GTP</name>
        <dbReference type="ChEBI" id="CHEBI:37565"/>
    </ligand>
</feature>
<dbReference type="GO" id="GO:0005829">
    <property type="term" value="C:cytosol"/>
    <property type="evidence" value="ECO:0007669"/>
    <property type="project" value="TreeGrafter"/>
</dbReference>
<dbReference type="PANTHER" id="PTHR43381:SF5">
    <property type="entry name" value="TR-TYPE G DOMAIN-CONTAINING PROTEIN"/>
    <property type="match status" value="1"/>
</dbReference>
<dbReference type="GO" id="GO:0005525">
    <property type="term" value="F:GTP binding"/>
    <property type="evidence" value="ECO:0007669"/>
    <property type="project" value="UniProtKB-KW"/>
</dbReference>
<dbReference type="Pfam" id="PF03144">
    <property type="entry name" value="GTP_EFTU_D2"/>
    <property type="match status" value="1"/>
</dbReference>